<proteinExistence type="predicted"/>
<dbReference type="STRING" id="4795.A0A225VL08"/>
<dbReference type="EMBL" id="NBNE01004373">
    <property type="protein sequence ID" value="OWZ05548.1"/>
    <property type="molecule type" value="Genomic_DNA"/>
</dbReference>
<dbReference type="OrthoDB" id="343609at2759"/>
<accession>A0A225VL08</accession>
<name>A0A225VL08_9STRA</name>
<evidence type="ECO:0000313" key="6">
    <source>
        <dbReference type="EMBL" id="OWZ05548.1"/>
    </source>
</evidence>
<keyword evidence="2" id="KW-0722">Serine protease inhibitor</keyword>
<dbReference type="Pfam" id="PF07648">
    <property type="entry name" value="Kazal_2"/>
    <property type="match status" value="2"/>
</dbReference>
<feature type="signal peptide" evidence="4">
    <location>
        <begin position="1"/>
        <end position="16"/>
    </location>
</feature>
<dbReference type="InterPro" id="IPR050653">
    <property type="entry name" value="Prot_Inhib_GrowthFact_Antg"/>
</dbReference>
<keyword evidence="3" id="KW-1015">Disulfide bond</keyword>
<keyword evidence="4" id="KW-0732">Signal</keyword>
<evidence type="ECO:0000256" key="2">
    <source>
        <dbReference type="ARBA" id="ARBA00022900"/>
    </source>
</evidence>
<evidence type="ECO:0000313" key="7">
    <source>
        <dbReference type="Proteomes" id="UP000198211"/>
    </source>
</evidence>
<keyword evidence="1" id="KW-0646">Protease inhibitor</keyword>
<feature type="chain" id="PRO_5012488678" evidence="4">
    <location>
        <begin position="17"/>
        <end position="210"/>
    </location>
</feature>
<evidence type="ECO:0000256" key="4">
    <source>
        <dbReference type="SAM" id="SignalP"/>
    </source>
</evidence>
<dbReference type="AlphaFoldDB" id="A0A225VL08"/>
<evidence type="ECO:0000256" key="3">
    <source>
        <dbReference type="ARBA" id="ARBA00023157"/>
    </source>
</evidence>
<dbReference type="GO" id="GO:0005576">
    <property type="term" value="C:extracellular region"/>
    <property type="evidence" value="ECO:0007669"/>
    <property type="project" value="TreeGrafter"/>
</dbReference>
<organism evidence="6 7">
    <name type="scientific">Phytophthora megakarya</name>
    <dbReference type="NCBI Taxonomy" id="4795"/>
    <lineage>
        <taxon>Eukaryota</taxon>
        <taxon>Sar</taxon>
        <taxon>Stramenopiles</taxon>
        <taxon>Oomycota</taxon>
        <taxon>Peronosporomycetes</taxon>
        <taxon>Peronosporales</taxon>
        <taxon>Peronosporaceae</taxon>
        <taxon>Phytophthora</taxon>
    </lineage>
</organism>
<feature type="domain" description="Kazal-like" evidence="5">
    <location>
        <begin position="37"/>
        <end position="95"/>
    </location>
</feature>
<gene>
    <name evidence="6" type="ORF">PHMEG_00022342</name>
</gene>
<reference evidence="7" key="1">
    <citation type="submission" date="2017-03" db="EMBL/GenBank/DDBJ databases">
        <title>Phytopthora megakarya and P. palmivora, two closely related causual agents of cacao black pod achieved similar genome size and gene model numbers by different mechanisms.</title>
        <authorList>
            <person name="Ali S."/>
            <person name="Shao J."/>
            <person name="Larry D.J."/>
            <person name="Kronmiller B."/>
            <person name="Shen D."/>
            <person name="Strem M.D."/>
            <person name="Melnick R.L."/>
            <person name="Guiltinan M.J."/>
            <person name="Tyler B.M."/>
            <person name="Meinhardt L.W."/>
            <person name="Bailey B.A."/>
        </authorList>
    </citation>
    <scope>NUCLEOTIDE SEQUENCE [LARGE SCALE GENOMIC DNA]</scope>
    <source>
        <strain evidence="7">zdho120</strain>
    </source>
</reference>
<protein>
    <submittedName>
        <fullName evidence="6">Protease inhibitor Epi11</fullName>
    </submittedName>
</protein>
<keyword evidence="7" id="KW-1185">Reference proteome</keyword>
<dbReference type="SUPFAM" id="SSF100895">
    <property type="entry name" value="Kazal-type serine protease inhibitors"/>
    <property type="match status" value="3"/>
</dbReference>
<evidence type="ECO:0000256" key="1">
    <source>
        <dbReference type="ARBA" id="ARBA00022690"/>
    </source>
</evidence>
<dbReference type="Proteomes" id="UP000198211">
    <property type="component" value="Unassembled WGS sequence"/>
</dbReference>
<sequence>MKIAVCLALLIASTVATSPSESGTPVAHNHKLAFAPGYTGGLCKDMLCPEKKAPVCGSDGVRMITYPNECELHLDTCNNPDNSNITLLANEPCPLPVPQTTRRKLLCSSDQTGPCNDVICPEEDAPVCGSDGVTYPNACELGLAANNNPGLNIKLLSNKPCPLPSSDAPVCGSDGVTYPNACELGLAANNYPERNITQVSSTPCACSNQK</sequence>
<feature type="domain" description="Kazal-like" evidence="5">
    <location>
        <begin position="109"/>
        <end position="163"/>
    </location>
</feature>
<dbReference type="PANTHER" id="PTHR10913">
    <property type="entry name" value="FOLLISTATIN-RELATED"/>
    <property type="match status" value="1"/>
</dbReference>
<comment type="caution">
    <text evidence="6">The sequence shown here is derived from an EMBL/GenBank/DDBJ whole genome shotgun (WGS) entry which is preliminary data.</text>
</comment>
<dbReference type="Gene3D" id="3.30.60.30">
    <property type="match status" value="3"/>
</dbReference>
<dbReference type="InterPro" id="IPR002350">
    <property type="entry name" value="Kazal_dom"/>
</dbReference>
<evidence type="ECO:0000259" key="5">
    <source>
        <dbReference type="PROSITE" id="PS51465"/>
    </source>
</evidence>
<feature type="domain" description="Kazal-like" evidence="5">
    <location>
        <begin position="164"/>
        <end position="205"/>
    </location>
</feature>
<dbReference type="PANTHER" id="PTHR10913:SF45">
    <property type="entry name" value="FOLLISTATIN, ISOFORM A-RELATED"/>
    <property type="match status" value="1"/>
</dbReference>
<dbReference type="PROSITE" id="PS51465">
    <property type="entry name" value="KAZAL_2"/>
    <property type="match status" value="3"/>
</dbReference>
<dbReference type="InterPro" id="IPR036058">
    <property type="entry name" value="Kazal_dom_sf"/>
</dbReference>
<dbReference type="CDD" id="cd00104">
    <property type="entry name" value="KAZAL_FS"/>
    <property type="match status" value="3"/>
</dbReference>
<dbReference type="SMART" id="SM00280">
    <property type="entry name" value="KAZAL"/>
    <property type="match status" value="3"/>
</dbReference>
<dbReference type="GO" id="GO:0030154">
    <property type="term" value="P:cell differentiation"/>
    <property type="evidence" value="ECO:0007669"/>
    <property type="project" value="TreeGrafter"/>
</dbReference>